<evidence type="ECO:0000313" key="3">
    <source>
        <dbReference type="Proteomes" id="UP000575898"/>
    </source>
</evidence>
<dbReference type="InterPro" id="IPR056393">
    <property type="entry name" value="AprA-like_MT2"/>
</dbReference>
<accession>A0A840MQU9</accession>
<dbReference type="AlphaFoldDB" id="A0A840MQU9"/>
<keyword evidence="2" id="KW-0489">Methyltransferase</keyword>
<dbReference type="Pfam" id="PF23525">
    <property type="entry name" value="Methyltransf_36"/>
    <property type="match status" value="1"/>
</dbReference>
<dbReference type="InterPro" id="IPR029063">
    <property type="entry name" value="SAM-dependent_MTases_sf"/>
</dbReference>
<evidence type="ECO:0000313" key="2">
    <source>
        <dbReference type="EMBL" id="MBB5017611.1"/>
    </source>
</evidence>
<dbReference type="RefSeq" id="WP_184035693.1">
    <property type="nucleotide sequence ID" value="NZ_JACHHY010000004.1"/>
</dbReference>
<evidence type="ECO:0000259" key="1">
    <source>
        <dbReference type="Pfam" id="PF23525"/>
    </source>
</evidence>
<dbReference type="GO" id="GO:0032259">
    <property type="term" value="P:methylation"/>
    <property type="evidence" value="ECO:0007669"/>
    <property type="project" value="UniProtKB-KW"/>
</dbReference>
<reference evidence="2 3" key="1">
    <citation type="submission" date="2020-08" db="EMBL/GenBank/DDBJ databases">
        <title>Genomic Encyclopedia of Type Strains, Phase IV (KMG-IV): sequencing the most valuable type-strain genomes for metagenomic binning, comparative biology and taxonomic classification.</title>
        <authorList>
            <person name="Goeker M."/>
        </authorList>
    </citation>
    <scope>NUCLEOTIDE SEQUENCE [LARGE SCALE GENOMIC DNA]</scope>
    <source>
        <strain evidence="2 3">DSM 27165</strain>
    </source>
</reference>
<dbReference type="Proteomes" id="UP000575898">
    <property type="component" value="Unassembled WGS sequence"/>
</dbReference>
<organism evidence="2 3">
    <name type="scientific">Chitinivorax tropicus</name>
    <dbReference type="NCBI Taxonomy" id="714531"/>
    <lineage>
        <taxon>Bacteria</taxon>
        <taxon>Pseudomonadati</taxon>
        <taxon>Pseudomonadota</taxon>
        <taxon>Betaproteobacteria</taxon>
        <taxon>Chitinivorax</taxon>
    </lineage>
</organism>
<feature type="domain" description="AprA-like MT2-like" evidence="1">
    <location>
        <begin position="360"/>
        <end position="525"/>
    </location>
</feature>
<dbReference type="Gene3D" id="3.40.50.150">
    <property type="entry name" value="Vaccinia Virus protein VP39"/>
    <property type="match status" value="1"/>
</dbReference>
<name>A0A840MQU9_9PROT</name>
<protein>
    <submittedName>
        <fullName evidence="2">SAM-dependent methyltransferase</fullName>
    </submittedName>
</protein>
<sequence>MTTTTLADTLASLSQQLTDYLCSHPTDTYRALGIPPTAGLTVEVTESACPITHHEQDGLTCIRIGLEDARRVLAYTHACGWANGVVLIPTLTKLVAAGAFADLKAGEPRGMLAFARQRSSDPTPNLGMLWGALNLIALTGWLILDRGDETAHYQLTPSGACAVAYVEQHRALFNRLASASDMLQHAHALCHGRLQNPAYVALYVDLVQTSQSGWPLRTGTDPISKRVRCQLQTAMDGLLAGPTWIALDMPVFEQRGDRQSKVAPAILEQMSDPLAWVDSTTSWPHASPDFLTAAWQLMHRLGMLERSPDGQQIRLSAEGVIHRPIAAPYAALPASYLRSYAVLEELLFGNPDPLGVAHDRHIDRVMNIYGSSGAGSGPASREISEKIIRRLFNDTPLNRQPAGIADIGCGDGSALKRLAEYIIQHTLRGKHLADYPLLVVGADYNESARSRATDTLAPLSQQADVQVRVLHADIARPDQYNQTLTESGLTVRTQSGALRPAQLSDLVHTFMFLVHNRPLAIRAPEQASSILQQHLDKVDPQRLRKILSQHFSEAYPPASPDATDKPTLEELKGLFRVAYADEQGLVPGYVAAADLIDFIHRWRPYIQHGFLAVEGHSPWAANLVEAAPSNPAHWMRSEQLAAVFNWGMHFLSWQLMMPFNEFQLALCLAGLAPRQDIYGRVHPEGFPGLDLLSEYRFFSIADYIPVDDTTGH</sequence>
<dbReference type="GO" id="GO:0008168">
    <property type="term" value="F:methyltransferase activity"/>
    <property type="evidence" value="ECO:0007669"/>
    <property type="project" value="UniProtKB-KW"/>
</dbReference>
<keyword evidence="2" id="KW-0808">Transferase</keyword>
<dbReference type="EMBL" id="JACHHY010000004">
    <property type="protein sequence ID" value="MBB5017611.1"/>
    <property type="molecule type" value="Genomic_DNA"/>
</dbReference>
<proteinExistence type="predicted"/>
<gene>
    <name evidence="2" type="ORF">HNQ59_000880</name>
</gene>
<keyword evidence="3" id="KW-1185">Reference proteome</keyword>
<comment type="caution">
    <text evidence="2">The sequence shown here is derived from an EMBL/GenBank/DDBJ whole genome shotgun (WGS) entry which is preliminary data.</text>
</comment>
<dbReference type="SUPFAM" id="SSF53335">
    <property type="entry name" value="S-adenosyl-L-methionine-dependent methyltransferases"/>
    <property type="match status" value="1"/>
</dbReference>